<dbReference type="Proteomes" id="UP000646244">
    <property type="component" value="Unassembled WGS sequence"/>
</dbReference>
<sequence>MEDQQAVRVGAVGRRESGTAAPGRPAGATGPADPATRLRVLWLAHDEVAFYGLPALLDRVPVIGAHRVCQDAGTAQRLLQEESFDVCVLPSAAYNHSLDGLVSASGTKLVLSLSDASSPFPGHLAYGKAVDAWLVEQHITLNTLWETFAQLVWPVPAPRGAADPDGTAGHRAARGLSRVTDRERSVLRLLVRGQSNQQIARALGISIHGVKRHVSNLLLKFDCSNRTEVALAAAQLRLDQPSKAVG</sequence>
<feature type="domain" description="HTH luxR-type" evidence="5">
    <location>
        <begin position="172"/>
        <end position="237"/>
    </location>
</feature>
<keyword evidence="3" id="KW-0804">Transcription</keyword>
<dbReference type="SUPFAM" id="SSF46894">
    <property type="entry name" value="C-terminal effector domain of the bipartite response regulators"/>
    <property type="match status" value="1"/>
</dbReference>
<accession>A0A918TNQ0</accession>
<evidence type="ECO:0000256" key="4">
    <source>
        <dbReference type="SAM" id="MobiDB-lite"/>
    </source>
</evidence>
<evidence type="ECO:0000313" key="7">
    <source>
        <dbReference type="Proteomes" id="UP000646244"/>
    </source>
</evidence>
<evidence type="ECO:0000256" key="3">
    <source>
        <dbReference type="ARBA" id="ARBA00023163"/>
    </source>
</evidence>
<dbReference type="EMBL" id="BMVB01000010">
    <property type="protein sequence ID" value="GHC55063.1"/>
    <property type="molecule type" value="Genomic_DNA"/>
</dbReference>
<keyword evidence="2" id="KW-0238">DNA-binding</keyword>
<dbReference type="GO" id="GO:0006355">
    <property type="term" value="P:regulation of DNA-templated transcription"/>
    <property type="evidence" value="ECO:0007669"/>
    <property type="project" value="InterPro"/>
</dbReference>
<feature type="region of interest" description="Disordered" evidence="4">
    <location>
        <begin position="1"/>
        <end position="32"/>
    </location>
</feature>
<evidence type="ECO:0000256" key="1">
    <source>
        <dbReference type="ARBA" id="ARBA00023015"/>
    </source>
</evidence>
<dbReference type="InterPro" id="IPR000792">
    <property type="entry name" value="Tscrpt_reg_LuxR_C"/>
</dbReference>
<dbReference type="InterPro" id="IPR036388">
    <property type="entry name" value="WH-like_DNA-bd_sf"/>
</dbReference>
<proteinExistence type="predicted"/>
<gene>
    <name evidence="6" type="ORF">GCM10010507_34330</name>
</gene>
<dbReference type="AlphaFoldDB" id="A0A918TNQ0"/>
<dbReference type="CDD" id="cd06170">
    <property type="entry name" value="LuxR_C_like"/>
    <property type="match status" value="1"/>
</dbReference>
<name>A0A918TNQ0_STRCJ</name>
<dbReference type="PANTHER" id="PTHR44688">
    <property type="entry name" value="DNA-BINDING TRANSCRIPTIONAL ACTIVATOR DEVR_DOSR"/>
    <property type="match status" value="1"/>
</dbReference>
<dbReference type="PRINTS" id="PR00038">
    <property type="entry name" value="HTHLUXR"/>
</dbReference>
<organism evidence="6 7">
    <name type="scientific">Streptomyces cinnamoneus</name>
    <name type="common">Streptoverticillium cinnamoneum</name>
    <dbReference type="NCBI Taxonomy" id="53446"/>
    <lineage>
        <taxon>Bacteria</taxon>
        <taxon>Bacillati</taxon>
        <taxon>Actinomycetota</taxon>
        <taxon>Actinomycetes</taxon>
        <taxon>Kitasatosporales</taxon>
        <taxon>Streptomycetaceae</taxon>
        <taxon>Streptomyces</taxon>
        <taxon>Streptomyces cinnamoneus group</taxon>
    </lineage>
</organism>
<dbReference type="Pfam" id="PF00196">
    <property type="entry name" value="GerE"/>
    <property type="match status" value="1"/>
</dbReference>
<keyword evidence="1" id="KW-0805">Transcription regulation</keyword>
<feature type="compositionally biased region" description="Low complexity" evidence="4">
    <location>
        <begin position="18"/>
        <end position="32"/>
    </location>
</feature>
<evidence type="ECO:0000259" key="5">
    <source>
        <dbReference type="PROSITE" id="PS50043"/>
    </source>
</evidence>
<dbReference type="RefSeq" id="WP_190110674.1">
    <property type="nucleotide sequence ID" value="NZ_BMVB01000010.1"/>
</dbReference>
<reference evidence="6" key="1">
    <citation type="journal article" date="2014" name="Int. J. Syst. Evol. Microbiol.">
        <title>Complete genome sequence of Corynebacterium casei LMG S-19264T (=DSM 44701T), isolated from a smear-ripened cheese.</title>
        <authorList>
            <consortium name="US DOE Joint Genome Institute (JGI-PGF)"/>
            <person name="Walter F."/>
            <person name="Albersmeier A."/>
            <person name="Kalinowski J."/>
            <person name="Ruckert C."/>
        </authorList>
    </citation>
    <scope>NUCLEOTIDE SEQUENCE</scope>
    <source>
        <strain evidence="6">JCM 4633</strain>
    </source>
</reference>
<evidence type="ECO:0000313" key="6">
    <source>
        <dbReference type="EMBL" id="GHC55063.1"/>
    </source>
</evidence>
<dbReference type="InterPro" id="IPR016032">
    <property type="entry name" value="Sig_transdc_resp-reg_C-effctor"/>
</dbReference>
<reference evidence="6" key="2">
    <citation type="submission" date="2020-09" db="EMBL/GenBank/DDBJ databases">
        <authorList>
            <person name="Sun Q."/>
            <person name="Ohkuma M."/>
        </authorList>
    </citation>
    <scope>NUCLEOTIDE SEQUENCE</scope>
    <source>
        <strain evidence="6">JCM 4633</strain>
    </source>
</reference>
<comment type="caution">
    <text evidence="6">The sequence shown here is derived from an EMBL/GenBank/DDBJ whole genome shotgun (WGS) entry which is preliminary data.</text>
</comment>
<dbReference type="PROSITE" id="PS50043">
    <property type="entry name" value="HTH_LUXR_2"/>
    <property type="match status" value="1"/>
</dbReference>
<dbReference type="GO" id="GO:0003677">
    <property type="term" value="F:DNA binding"/>
    <property type="evidence" value="ECO:0007669"/>
    <property type="project" value="UniProtKB-KW"/>
</dbReference>
<dbReference type="SMART" id="SM00421">
    <property type="entry name" value="HTH_LUXR"/>
    <property type="match status" value="1"/>
</dbReference>
<dbReference type="PANTHER" id="PTHR44688:SF16">
    <property type="entry name" value="DNA-BINDING TRANSCRIPTIONAL ACTIVATOR DEVR_DOSR"/>
    <property type="match status" value="1"/>
</dbReference>
<evidence type="ECO:0000256" key="2">
    <source>
        <dbReference type="ARBA" id="ARBA00023125"/>
    </source>
</evidence>
<protein>
    <recommendedName>
        <fullName evidence="5">HTH luxR-type domain-containing protein</fullName>
    </recommendedName>
</protein>
<dbReference type="Gene3D" id="1.10.10.10">
    <property type="entry name" value="Winged helix-like DNA-binding domain superfamily/Winged helix DNA-binding domain"/>
    <property type="match status" value="1"/>
</dbReference>